<protein>
    <submittedName>
        <fullName evidence="2">Cupin-like domain-containing protein</fullName>
    </submittedName>
</protein>
<dbReference type="PANTHER" id="PTHR12461">
    <property type="entry name" value="HYPOXIA-INDUCIBLE FACTOR 1 ALPHA INHIBITOR-RELATED"/>
    <property type="match status" value="1"/>
</dbReference>
<dbReference type="InterPro" id="IPR003347">
    <property type="entry name" value="JmjC_dom"/>
</dbReference>
<evidence type="ECO:0000313" key="3">
    <source>
        <dbReference type="Proteomes" id="UP001589813"/>
    </source>
</evidence>
<dbReference type="RefSeq" id="WP_377248311.1">
    <property type="nucleotide sequence ID" value="NZ_JBHLXP010000005.1"/>
</dbReference>
<sequence length="330" mass="36290">MPDATALAAILAGADTPIVLRGLCRHWPLTQAGLQSPAAALALLQGYSAGLPVTACYLPPETRGRVFYNADFSGFNYQGGPLPFADLCKRLLDPTLTQSGASIYMGSTEIGQYFPGIREQHQLPLDLLPGAAQALVSIWLGSKSRIAAHYDFPHNLACNLVGQRRFTLFPPEQVVNLYPGPMEFAPGGQDVSLVDFAAPDYSRFPRFSQALAAGFQVTLEPGDVLFMPSMWWHHVEALDELNLLLTHWWRDTPAYLGRPNNALLNAMLSIRHLPKAQRKAWQALFDYYIFADEPSGGAELPPAAQGLLRQPLDEATARALRSLIIQKLQR</sequence>
<dbReference type="PROSITE" id="PS51184">
    <property type="entry name" value="JMJC"/>
    <property type="match status" value="1"/>
</dbReference>
<keyword evidence="3" id="KW-1185">Reference proteome</keyword>
<dbReference type="SMART" id="SM00558">
    <property type="entry name" value="JmjC"/>
    <property type="match status" value="1"/>
</dbReference>
<reference evidence="2 3" key="1">
    <citation type="submission" date="2024-09" db="EMBL/GenBank/DDBJ databases">
        <authorList>
            <person name="Sun Q."/>
            <person name="Mori K."/>
        </authorList>
    </citation>
    <scope>NUCLEOTIDE SEQUENCE [LARGE SCALE GENOMIC DNA]</scope>
    <source>
        <strain evidence="2 3">KCTC 23315</strain>
    </source>
</reference>
<comment type="caution">
    <text evidence="2">The sequence shown here is derived from an EMBL/GenBank/DDBJ whole genome shotgun (WGS) entry which is preliminary data.</text>
</comment>
<proteinExistence type="predicted"/>
<dbReference type="SUPFAM" id="SSF51197">
    <property type="entry name" value="Clavaminate synthase-like"/>
    <property type="match status" value="1"/>
</dbReference>
<gene>
    <name evidence="2" type="ORF">ACFFJP_19460</name>
</gene>
<accession>A0ABV6BHW7</accession>
<organism evidence="2 3">
    <name type="scientific">Rheinheimera tilapiae</name>
    <dbReference type="NCBI Taxonomy" id="875043"/>
    <lineage>
        <taxon>Bacteria</taxon>
        <taxon>Pseudomonadati</taxon>
        <taxon>Pseudomonadota</taxon>
        <taxon>Gammaproteobacteria</taxon>
        <taxon>Chromatiales</taxon>
        <taxon>Chromatiaceae</taxon>
        <taxon>Rheinheimera</taxon>
    </lineage>
</organism>
<name>A0ABV6BHW7_9GAMM</name>
<dbReference type="PANTHER" id="PTHR12461:SF105">
    <property type="entry name" value="HYPOXIA-INDUCIBLE FACTOR 1-ALPHA INHIBITOR"/>
    <property type="match status" value="1"/>
</dbReference>
<dbReference type="Proteomes" id="UP001589813">
    <property type="component" value="Unassembled WGS sequence"/>
</dbReference>
<evidence type="ECO:0000313" key="2">
    <source>
        <dbReference type="EMBL" id="MFC0050474.1"/>
    </source>
</evidence>
<evidence type="ECO:0000259" key="1">
    <source>
        <dbReference type="PROSITE" id="PS51184"/>
    </source>
</evidence>
<dbReference type="InterPro" id="IPR041667">
    <property type="entry name" value="Cupin_8"/>
</dbReference>
<feature type="domain" description="JmjC" evidence="1">
    <location>
        <begin position="112"/>
        <end position="265"/>
    </location>
</feature>
<dbReference type="Gene3D" id="2.60.120.650">
    <property type="entry name" value="Cupin"/>
    <property type="match status" value="1"/>
</dbReference>
<dbReference type="EMBL" id="JBHLXP010000005">
    <property type="protein sequence ID" value="MFC0050474.1"/>
    <property type="molecule type" value="Genomic_DNA"/>
</dbReference>
<dbReference type="Pfam" id="PF13621">
    <property type="entry name" value="Cupin_8"/>
    <property type="match status" value="1"/>
</dbReference>